<comment type="subcellular location">
    <subcellularLocation>
        <location evidence="1">Membrane</location>
        <topology evidence="1">Multi-pass membrane protein</topology>
    </subcellularLocation>
</comment>
<dbReference type="PIRSF" id="PIRSF006060">
    <property type="entry name" value="AA_transporter"/>
    <property type="match status" value="1"/>
</dbReference>
<feature type="transmembrane region" description="Helical" evidence="6">
    <location>
        <begin position="498"/>
        <end position="516"/>
    </location>
</feature>
<dbReference type="EMBL" id="JADKPO010000010">
    <property type="protein sequence ID" value="MBF4767986.1"/>
    <property type="molecule type" value="Genomic_DNA"/>
</dbReference>
<evidence type="ECO:0000256" key="4">
    <source>
        <dbReference type="ARBA" id="ARBA00022989"/>
    </source>
</evidence>
<sequence>MPEAHEPLDHPDARVLTEDEKHLAKLGYSQDLHRSWSGFSNFAISFSIISILAGCFTNFGAGFNNGGPISISWSWPILGVFILIIGFTMSELVSAYPTSGGIYWWAAKLGGPRAGFFTGWLNLIGLIAVTAGVSYGCATFIDLTISTWSTGWADGYSLQRVFWIFLLVLAGAAVLNIFSSHLMAIMNNVSVWWHVVGASVIVLILIFIPDQHQSFSYVFTERFNNSGFSDGATNNFAFWFAIVPFGFLLTQYTITGFDASAHLSEETASASKAAAKGIWRSILYSVVGGYILLLCVVFAIPNDGSGNPDNAGVGAGGVAYIFNTAMGTNWGGFVLFISASAQFFCATSCMTSASRMTYAFSRDGAIPGSKRWAALNANRTPANAVMFVAVWAAIVTLPALIEVNIGTADAPLIIPIAFYAVTSIAVIGLYLAFAIPIWLRFTHGEKFEVGSWNNGAKYRWMNPIAVAEIIIVSLYLMMPFVPGAVPFSDDFSWKFVNYAPIVTVGALIALVIWWNVSAKNWFTGPKQTVDQAVLDSIE</sequence>
<feature type="transmembrane region" description="Helical" evidence="6">
    <location>
        <begin position="191"/>
        <end position="208"/>
    </location>
</feature>
<gene>
    <name evidence="7" type="ORF">ISU10_09425</name>
</gene>
<name>A0A930VLW0_9ACTN</name>
<feature type="transmembrane region" description="Helical" evidence="6">
    <location>
        <begin position="413"/>
        <end position="439"/>
    </location>
</feature>
<dbReference type="PANTHER" id="PTHR45649:SF26">
    <property type="entry name" value="OS04G0435100 PROTEIN"/>
    <property type="match status" value="1"/>
</dbReference>
<dbReference type="Proteomes" id="UP000660668">
    <property type="component" value="Unassembled WGS sequence"/>
</dbReference>
<organism evidence="7 8">
    <name type="scientific">Nocardioides agariphilus</name>
    <dbReference type="NCBI Taxonomy" id="433664"/>
    <lineage>
        <taxon>Bacteria</taxon>
        <taxon>Bacillati</taxon>
        <taxon>Actinomycetota</taxon>
        <taxon>Actinomycetes</taxon>
        <taxon>Propionibacteriales</taxon>
        <taxon>Nocardioidaceae</taxon>
        <taxon>Nocardioides</taxon>
    </lineage>
</organism>
<keyword evidence="4 6" id="KW-1133">Transmembrane helix</keyword>
<dbReference type="Pfam" id="PF13520">
    <property type="entry name" value="AA_permease_2"/>
    <property type="match status" value="1"/>
</dbReference>
<keyword evidence="3 6" id="KW-0812">Transmembrane</keyword>
<dbReference type="AlphaFoldDB" id="A0A930VLW0"/>
<dbReference type="Gene3D" id="1.20.1740.10">
    <property type="entry name" value="Amino acid/polyamine transporter I"/>
    <property type="match status" value="1"/>
</dbReference>
<feature type="transmembrane region" description="Helical" evidence="6">
    <location>
        <begin position="380"/>
        <end position="401"/>
    </location>
</feature>
<dbReference type="GO" id="GO:0022857">
    <property type="term" value="F:transmembrane transporter activity"/>
    <property type="evidence" value="ECO:0007669"/>
    <property type="project" value="InterPro"/>
</dbReference>
<feature type="transmembrane region" description="Helical" evidence="6">
    <location>
        <begin position="460"/>
        <end position="478"/>
    </location>
</feature>
<feature type="transmembrane region" description="Helical" evidence="6">
    <location>
        <begin position="42"/>
        <end position="61"/>
    </location>
</feature>
<evidence type="ECO:0000256" key="2">
    <source>
        <dbReference type="ARBA" id="ARBA00022448"/>
    </source>
</evidence>
<feature type="transmembrane region" description="Helical" evidence="6">
    <location>
        <begin position="236"/>
        <end position="257"/>
    </location>
</feature>
<evidence type="ECO:0000256" key="6">
    <source>
        <dbReference type="SAM" id="Phobius"/>
    </source>
</evidence>
<proteinExistence type="predicted"/>
<accession>A0A930VLW0</accession>
<feature type="transmembrane region" description="Helical" evidence="6">
    <location>
        <begin position="114"/>
        <end position="141"/>
    </location>
</feature>
<dbReference type="PANTHER" id="PTHR45649">
    <property type="entry name" value="AMINO-ACID PERMEASE BAT1"/>
    <property type="match status" value="1"/>
</dbReference>
<dbReference type="InterPro" id="IPR002293">
    <property type="entry name" value="AA/rel_permease1"/>
</dbReference>
<evidence type="ECO:0000313" key="7">
    <source>
        <dbReference type="EMBL" id="MBF4767986.1"/>
    </source>
</evidence>
<keyword evidence="5 6" id="KW-0472">Membrane</keyword>
<evidence type="ECO:0000256" key="3">
    <source>
        <dbReference type="ARBA" id="ARBA00022692"/>
    </source>
</evidence>
<reference evidence="7" key="1">
    <citation type="submission" date="2020-11" db="EMBL/GenBank/DDBJ databases">
        <title>Nocardioides cynanchi sp. nov., isolated from soil of rhizosphere of Cynanchum wilfordii.</title>
        <authorList>
            <person name="Lee J.-S."/>
            <person name="Suh M.K."/>
            <person name="Kim J.-S."/>
        </authorList>
    </citation>
    <scope>NUCLEOTIDE SEQUENCE</scope>
    <source>
        <strain evidence="7">KCTC 19276</strain>
    </source>
</reference>
<feature type="transmembrane region" description="Helical" evidence="6">
    <location>
        <begin position="278"/>
        <end position="300"/>
    </location>
</feature>
<feature type="transmembrane region" description="Helical" evidence="6">
    <location>
        <begin position="73"/>
        <end position="93"/>
    </location>
</feature>
<feature type="transmembrane region" description="Helical" evidence="6">
    <location>
        <begin position="161"/>
        <end position="179"/>
    </location>
</feature>
<keyword evidence="2" id="KW-0813">Transport</keyword>
<dbReference type="GO" id="GO:0016020">
    <property type="term" value="C:membrane"/>
    <property type="evidence" value="ECO:0007669"/>
    <property type="project" value="UniProtKB-SubCell"/>
</dbReference>
<dbReference type="RefSeq" id="WP_194696127.1">
    <property type="nucleotide sequence ID" value="NZ_JADKPO010000010.1"/>
</dbReference>
<keyword evidence="8" id="KW-1185">Reference proteome</keyword>
<evidence type="ECO:0000256" key="5">
    <source>
        <dbReference type="ARBA" id="ARBA00023136"/>
    </source>
</evidence>
<protein>
    <submittedName>
        <fullName evidence="7">Amino acid permease</fullName>
    </submittedName>
</protein>
<comment type="caution">
    <text evidence="7">The sequence shown here is derived from an EMBL/GenBank/DDBJ whole genome shotgun (WGS) entry which is preliminary data.</text>
</comment>
<evidence type="ECO:0000313" key="8">
    <source>
        <dbReference type="Proteomes" id="UP000660668"/>
    </source>
</evidence>
<evidence type="ECO:0000256" key="1">
    <source>
        <dbReference type="ARBA" id="ARBA00004141"/>
    </source>
</evidence>